<keyword evidence="2" id="KW-0378">Hydrolase</keyword>
<feature type="transmembrane region" description="Helical" evidence="1">
    <location>
        <begin position="38"/>
        <end position="57"/>
    </location>
</feature>
<sequence>MNTPSHFLMTAALEKRFPRIPIAKSAFLLGSIAPDIPLYILSIGGILYYHVFLGWSLTDTFNLMFDRLYFHNPLWMASHNLLHSPILLLLGLALLWRFRSRIASPRHWWFWFLSACLFHSIIDILTHVDDGPLLLFPLEWTTRWQSPVSYWDRRHYGREFAWFEGSLDVLLTIYLVSPWVSRRLRRGWKRFNPDRD</sequence>
<feature type="transmembrane region" description="Helical" evidence="1">
    <location>
        <begin position="108"/>
        <end position="128"/>
    </location>
</feature>
<comment type="caution">
    <text evidence="2">The sequence shown here is derived from an EMBL/GenBank/DDBJ whole genome shotgun (WGS) entry which is preliminary data.</text>
</comment>
<dbReference type="AlphaFoldDB" id="A0A928Z759"/>
<gene>
    <name evidence="2" type="ORF">IQ235_00825</name>
</gene>
<keyword evidence="1" id="KW-1133">Transmembrane helix</keyword>
<keyword evidence="1" id="KW-0472">Membrane</keyword>
<dbReference type="Proteomes" id="UP000621799">
    <property type="component" value="Unassembled WGS sequence"/>
</dbReference>
<dbReference type="InterPro" id="IPR007404">
    <property type="entry name" value="YdjM-like"/>
</dbReference>
<reference evidence="2" key="1">
    <citation type="submission" date="2020-10" db="EMBL/GenBank/DDBJ databases">
        <authorList>
            <person name="Castelo-Branco R."/>
            <person name="Eusebio N."/>
            <person name="Adriana R."/>
            <person name="Vieira A."/>
            <person name="Brugerolle De Fraissinette N."/>
            <person name="Rezende De Castro R."/>
            <person name="Schneider M.P."/>
            <person name="Vasconcelos V."/>
            <person name="Leao P.N."/>
        </authorList>
    </citation>
    <scope>NUCLEOTIDE SEQUENCE</scope>
    <source>
        <strain evidence="2">LEGE 11467</strain>
    </source>
</reference>
<proteinExistence type="predicted"/>
<keyword evidence="1" id="KW-0812">Transmembrane</keyword>
<feature type="transmembrane region" description="Helical" evidence="1">
    <location>
        <begin position="160"/>
        <end position="180"/>
    </location>
</feature>
<dbReference type="EMBL" id="JADEXN010000006">
    <property type="protein sequence ID" value="MBE9039338.1"/>
    <property type="molecule type" value="Genomic_DNA"/>
</dbReference>
<protein>
    <submittedName>
        <fullName evidence="2">Metal-dependent hydrolase</fullName>
    </submittedName>
</protein>
<dbReference type="GO" id="GO:0016787">
    <property type="term" value="F:hydrolase activity"/>
    <property type="evidence" value="ECO:0007669"/>
    <property type="project" value="UniProtKB-KW"/>
</dbReference>
<dbReference type="RefSeq" id="WP_264319600.1">
    <property type="nucleotide sequence ID" value="NZ_JADEXN010000006.1"/>
</dbReference>
<evidence type="ECO:0000313" key="3">
    <source>
        <dbReference type="Proteomes" id="UP000621799"/>
    </source>
</evidence>
<keyword evidence="3" id="KW-1185">Reference proteome</keyword>
<evidence type="ECO:0000256" key="1">
    <source>
        <dbReference type="SAM" id="Phobius"/>
    </source>
</evidence>
<feature type="transmembrane region" description="Helical" evidence="1">
    <location>
        <begin position="77"/>
        <end position="96"/>
    </location>
</feature>
<accession>A0A928Z759</accession>
<dbReference type="Pfam" id="PF04307">
    <property type="entry name" value="YdjM"/>
    <property type="match status" value="1"/>
</dbReference>
<organism evidence="2 3">
    <name type="scientific">Zarconia navalis LEGE 11467</name>
    <dbReference type="NCBI Taxonomy" id="1828826"/>
    <lineage>
        <taxon>Bacteria</taxon>
        <taxon>Bacillati</taxon>
        <taxon>Cyanobacteriota</taxon>
        <taxon>Cyanophyceae</taxon>
        <taxon>Oscillatoriophycideae</taxon>
        <taxon>Oscillatoriales</taxon>
        <taxon>Oscillatoriales incertae sedis</taxon>
        <taxon>Zarconia</taxon>
        <taxon>Zarconia navalis</taxon>
    </lineage>
</organism>
<name>A0A928Z759_9CYAN</name>
<evidence type="ECO:0000313" key="2">
    <source>
        <dbReference type="EMBL" id="MBE9039338.1"/>
    </source>
</evidence>